<feature type="non-terminal residue" evidence="10">
    <location>
        <position position="1"/>
    </location>
</feature>
<evidence type="ECO:0000259" key="9">
    <source>
        <dbReference type="Pfam" id="PF13813"/>
    </source>
</evidence>
<dbReference type="InterPro" id="IPR044851">
    <property type="entry name" value="Wax_synthase"/>
</dbReference>
<comment type="subcellular location">
    <subcellularLocation>
        <location evidence="1">Membrane</location>
        <topology evidence="1">Multi-pass membrane protein</topology>
    </subcellularLocation>
</comment>
<evidence type="ECO:0000256" key="2">
    <source>
        <dbReference type="ARBA" id="ARBA00005179"/>
    </source>
</evidence>
<evidence type="ECO:0000256" key="8">
    <source>
        <dbReference type="SAM" id="Phobius"/>
    </source>
</evidence>
<dbReference type="PANTHER" id="PTHR31595:SF57">
    <property type="entry name" value="OS04G0481900 PROTEIN"/>
    <property type="match status" value="1"/>
</dbReference>
<evidence type="ECO:0000256" key="3">
    <source>
        <dbReference type="ARBA" id="ARBA00007282"/>
    </source>
</evidence>
<proteinExistence type="inferred from homology"/>
<accession>A0A9P4NCM6</accession>
<protein>
    <recommendedName>
        <fullName evidence="9">Wax synthase domain-containing protein</fullName>
    </recommendedName>
</protein>
<organism evidence="10 11">
    <name type="scientific">Lojkania enalia</name>
    <dbReference type="NCBI Taxonomy" id="147567"/>
    <lineage>
        <taxon>Eukaryota</taxon>
        <taxon>Fungi</taxon>
        <taxon>Dikarya</taxon>
        <taxon>Ascomycota</taxon>
        <taxon>Pezizomycotina</taxon>
        <taxon>Dothideomycetes</taxon>
        <taxon>Pleosporomycetidae</taxon>
        <taxon>Pleosporales</taxon>
        <taxon>Pleosporales incertae sedis</taxon>
        <taxon>Lojkania</taxon>
    </lineage>
</organism>
<dbReference type="Proteomes" id="UP000800093">
    <property type="component" value="Unassembled WGS sequence"/>
</dbReference>
<feature type="non-terminal residue" evidence="10">
    <location>
        <position position="321"/>
    </location>
</feature>
<dbReference type="GO" id="GO:0016020">
    <property type="term" value="C:membrane"/>
    <property type="evidence" value="ECO:0007669"/>
    <property type="project" value="UniProtKB-SubCell"/>
</dbReference>
<keyword evidence="6 8" id="KW-1133">Transmembrane helix</keyword>
<evidence type="ECO:0000313" key="10">
    <source>
        <dbReference type="EMBL" id="KAF2270650.1"/>
    </source>
</evidence>
<feature type="transmembrane region" description="Helical" evidence="8">
    <location>
        <begin position="228"/>
        <end position="249"/>
    </location>
</feature>
<dbReference type="GO" id="GO:0008374">
    <property type="term" value="F:O-acyltransferase activity"/>
    <property type="evidence" value="ECO:0007669"/>
    <property type="project" value="InterPro"/>
</dbReference>
<keyword evidence="4" id="KW-0808">Transferase</keyword>
<dbReference type="EMBL" id="ML986579">
    <property type="protein sequence ID" value="KAF2270650.1"/>
    <property type="molecule type" value="Genomic_DNA"/>
</dbReference>
<sequence>LSIPAILLYISLYAFVKRWKAAFMILSFPTMVGLWTSGFVAPVRCAALKALLRFAVASASMKLLDIHALSLTSSFPSYTAGSPPPPSLMALIILTELRYESFTPNPIRHPPIPNYPFPSSPEKRKFFYSERAQLLVHILIFSILQTLPQYTVIKALGILFTIWILWTSIEQLVRYRNSPPLFGPIWLADSLAGFWTETWHNAFASPCLSLAYTPTLYISRRLRVPRRAARSAAVVAAFSLMAVFHMYALEPLLNDEGRRKIGWFFVVNGIFTVAEVAVWGRKRHWARTVVAWCIELAISTWTIRAVPIADGVLGADWKGLC</sequence>
<feature type="transmembrane region" description="Helical" evidence="8">
    <location>
        <begin position="150"/>
        <end position="169"/>
    </location>
</feature>
<dbReference type="AlphaFoldDB" id="A0A9P4NCM6"/>
<keyword evidence="5 8" id="KW-0812">Transmembrane</keyword>
<comment type="caution">
    <text evidence="10">The sequence shown here is derived from an EMBL/GenBank/DDBJ whole genome shotgun (WGS) entry which is preliminary data.</text>
</comment>
<evidence type="ECO:0000256" key="5">
    <source>
        <dbReference type="ARBA" id="ARBA00022692"/>
    </source>
</evidence>
<evidence type="ECO:0000313" key="11">
    <source>
        <dbReference type="Proteomes" id="UP000800093"/>
    </source>
</evidence>
<evidence type="ECO:0000256" key="7">
    <source>
        <dbReference type="ARBA" id="ARBA00023136"/>
    </source>
</evidence>
<dbReference type="PANTHER" id="PTHR31595">
    <property type="entry name" value="LONG-CHAIN-ALCOHOL O-FATTY-ACYLTRANSFERASE 3-RELATED"/>
    <property type="match status" value="1"/>
</dbReference>
<gene>
    <name evidence="10" type="ORF">CC78DRAFT_411118</name>
</gene>
<name>A0A9P4NCM6_9PLEO</name>
<dbReference type="OrthoDB" id="1077582at2759"/>
<evidence type="ECO:0000256" key="1">
    <source>
        <dbReference type="ARBA" id="ARBA00004141"/>
    </source>
</evidence>
<dbReference type="InterPro" id="IPR032805">
    <property type="entry name" value="Wax_synthase_dom"/>
</dbReference>
<reference evidence="11" key="1">
    <citation type="journal article" date="2020" name="Stud. Mycol.">
        <title>101 Dothideomycetes genomes: A test case for predicting lifestyles and emergence of pathogens.</title>
        <authorList>
            <person name="Haridas S."/>
            <person name="Albert R."/>
            <person name="Binder M."/>
            <person name="Bloem J."/>
            <person name="LaButti K."/>
            <person name="Salamov A."/>
            <person name="Andreopoulos B."/>
            <person name="Baker S."/>
            <person name="Barry K."/>
            <person name="Bills G."/>
            <person name="Bluhm B."/>
            <person name="Cannon C."/>
            <person name="Castanera R."/>
            <person name="Culley D."/>
            <person name="Daum C."/>
            <person name="Ezra D."/>
            <person name="Gonzalez J."/>
            <person name="Henrissat B."/>
            <person name="Kuo A."/>
            <person name="Liang C."/>
            <person name="Lipzen A."/>
            <person name="Lutzoni F."/>
            <person name="Magnuson J."/>
            <person name="Mondo S."/>
            <person name="Nolan M."/>
            <person name="Ohm R."/>
            <person name="Pangilinan J."/>
            <person name="Park H.-J."/>
            <person name="Ramirez L."/>
            <person name="Alfaro M."/>
            <person name="Sun H."/>
            <person name="Tritt A."/>
            <person name="Yoshinaga Y."/>
            <person name="Zwiers L.-H."/>
            <person name="Turgeon B."/>
            <person name="Goodwin S."/>
            <person name="Spatafora J."/>
            <person name="Crous P."/>
            <person name="Grigoriev I."/>
        </authorList>
    </citation>
    <scope>NUCLEOTIDE SEQUENCE [LARGE SCALE GENOMIC DNA]</scope>
    <source>
        <strain evidence="11">CBS 304.66</strain>
    </source>
</reference>
<dbReference type="GO" id="GO:0006629">
    <property type="term" value="P:lipid metabolic process"/>
    <property type="evidence" value="ECO:0007669"/>
    <property type="project" value="InterPro"/>
</dbReference>
<feature type="transmembrane region" description="Helical" evidence="8">
    <location>
        <begin position="21"/>
        <end position="43"/>
    </location>
</feature>
<feature type="transmembrane region" description="Helical" evidence="8">
    <location>
        <begin position="261"/>
        <end position="279"/>
    </location>
</feature>
<feature type="domain" description="Wax synthase" evidence="9">
    <location>
        <begin position="179"/>
        <end position="266"/>
    </location>
</feature>
<keyword evidence="7 8" id="KW-0472">Membrane</keyword>
<comment type="similarity">
    <text evidence="3">Belongs to the wax synthase family.</text>
</comment>
<comment type="pathway">
    <text evidence="2">Secondary metabolite biosynthesis.</text>
</comment>
<dbReference type="Pfam" id="PF13813">
    <property type="entry name" value="MBOAT_2"/>
    <property type="match status" value="1"/>
</dbReference>
<evidence type="ECO:0000256" key="6">
    <source>
        <dbReference type="ARBA" id="ARBA00022989"/>
    </source>
</evidence>
<keyword evidence="11" id="KW-1185">Reference proteome</keyword>
<evidence type="ECO:0000256" key="4">
    <source>
        <dbReference type="ARBA" id="ARBA00022679"/>
    </source>
</evidence>